<dbReference type="AlphaFoldDB" id="A0A3S9PD21"/>
<dbReference type="PANTHER" id="PTHR30055:SF239">
    <property type="entry name" value="TRANSCRIPTIONAL REGULATORY PROTEIN"/>
    <property type="match status" value="1"/>
</dbReference>
<sequence>MGATRTPRGKWIEEGLRALVAGGPEAVRVEVLAQVLGVSKGGIYGYFRNRDALLAEMLDTWEYGVAESVIEQVESGGGDARARLERLFAIVAEATDGPVRGTTADLAIREWARLDAAVAERLRRVDNRRIGYLRSLFSSLCPDEDEVEVRCLIAVSVRIGNHLHAADNGKQSRRLTNSANLCRDGDRSRDSGDSLLDTAVVIAPDIPAGKSGTATARSDRKLSGDVRAEVARAVRYRPAVPGSEGRADG</sequence>
<evidence type="ECO:0000313" key="4">
    <source>
        <dbReference type="EMBL" id="AZQ70222.1"/>
    </source>
</evidence>
<organism evidence="4 5">
    <name type="scientific">Streptomyces luteoverticillatus</name>
    <name type="common">Streptoverticillium luteoverticillatus</name>
    <dbReference type="NCBI Taxonomy" id="66425"/>
    <lineage>
        <taxon>Bacteria</taxon>
        <taxon>Bacillati</taxon>
        <taxon>Actinomycetota</taxon>
        <taxon>Actinomycetes</taxon>
        <taxon>Kitasatosporales</taxon>
        <taxon>Streptomycetaceae</taxon>
        <taxon>Streptomyces</taxon>
    </lineage>
</organism>
<dbReference type="RefSeq" id="WP_126912787.1">
    <property type="nucleotide sequence ID" value="NZ_CP034587.1"/>
</dbReference>
<dbReference type="PROSITE" id="PS50977">
    <property type="entry name" value="HTH_TETR_2"/>
    <property type="match status" value="1"/>
</dbReference>
<protein>
    <submittedName>
        <fullName evidence="4">TetR/AcrR family transcriptional regulator</fullName>
    </submittedName>
</protein>
<dbReference type="PANTHER" id="PTHR30055">
    <property type="entry name" value="HTH-TYPE TRANSCRIPTIONAL REGULATOR RUTR"/>
    <property type="match status" value="1"/>
</dbReference>
<dbReference type="Proteomes" id="UP000267900">
    <property type="component" value="Chromosome"/>
</dbReference>
<evidence type="ECO:0000313" key="5">
    <source>
        <dbReference type="Proteomes" id="UP000267900"/>
    </source>
</evidence>
<dbReference type="InterPro" id="IPR009057">
    <property type="entry name" value="Homeodomain-like_sf"/>
</dbReference>
<dbReference type="GO" id="GO:0003700">
    <property type="term" value="F:DNA-binding transcription factor activity"/>
    <property type="evidence" value="ECO:0007669"/>
    <property type="project" value="TreeGrafter"/>
</dbReference>
<dbReference type="InterPro" id="IPR050109">
    <property type="entry name" value="HTH-type_TetR-like_transc_reg"/>
</dbReference>
<evidence type="ECO:0000256" key="2">
    <source>
        <dbReference type="PROSITE-ProRule" id="PRU00335"/>
    </source>
</evidence>
<dbReference type="GO" id="GO:0000976">
    <property type="term" value="F:transcription cis-regulatory region binding"/>
    <property type="evidence" value="ECO:0007669"/>
    <property type="project" value="TreeGrafter"/>
</dbReference>
<keyword evidence="1 2" id="KW-0238">DNA-binding</keyword>
<reference evidence="4 5" key="1">
    <citation type="submission" date="2018-12" db="EMBL/GenBank/DDBJ databases">
        <title>The whole draft genome of Streptomyce luteoverticillatus CGMCC 15060.</title>
        <authorList>
            <person name="Feng Z."/>
            <person name="Chen G."/>
            <person name="Zhang J."/>
            <person name="Zhu H."/>
            <person name="Yu X."/>
            <person name="Zhang W."/>
            <person name="Zhang X."/>
        </authorList>
    </citation>
    <scope>NUCLEOTIDE SEQUENCE [LARGE SCALE GENOMIC DNA]</scope>
    <source>
        <strain evidence="4 5">CGMCC 15060</strain>
    </source>
</reference>
<dbReference type="OrthoDB" id="3218408at2"/>
<dbReference type="Gene3D" id="1.10.357.10">
    <property type="entry name" value="Tetracycline Repressor, domain 2"/>
    <property type="match status" value="1"/>
</dbReference>
<feature type="DNA-binding region" description="H-T-H motif" evidence="2">
    <location>
        <begin position="28"/>
        <end position="47"/>
    </location>
</feature>
<name>A0A3S9PD21_STRLT</name>
<gene>
    <name evidence="4" type="ORF">EKH77_02425</name>
</gene>
<dbReference type="InterPro" id="IPR001647">
    <property type="entry name" value="HTH_TetR"/>
</dbReference>
<evidence type="ECO:0000259" key="3">
    <source>
        <dbReference type="PROSITE" id="PS50977"/>
    </source>
</evidence>
<accession>A0A3S9PD21</accession>
<feature type="domain" description="HTH tetR-type" evidence="3">
    <location>
        <begin position="5"/>
        <end position="65"/>
    </location>
</feature>
<keyword evidence="5" id="KW-1185">Reference proteome</keyword>
<evidence type="ECO:0000256" key="1">
    <source>
        <dbReference type="ARBA" id="ARBA00023125"/>
    </source>
</evidence>
<dbReference type="EMBL" id="CP034587">
    <property type="protein sequence ID" value="AZQ70222.1"/>
    <property type="molecule type" value="Genomic_DNA"/>
</dbReference>
<dbReference type="Pfam" id="PF00440">
    <property type="entry name" value="TetR_N"/>
    <property type="match status" value="1"/>
</dbReference>
<proteinExistence type="predicted"/>
<dbReference type="SUPFAM" id="SSF46689">
    <property type="entry name" value="Homeodomain-like"/>
    <property type="match status" value="1"/>
</dbReference>